<gene>
    <name evidence="1" type="ORF">Anas_14590</name>
</gene>
<dbReference type="AlphaFoldDB" id="A0A5N5T3J8"/>
<proteinExistence type="predicted"/>
<accession>A0A5N5T3J8</accession>
<name>A0A5N5T3J8_9CRUS</name>
<dbReference type="Proteomes" id="UP000326759">
    <property type="component" value="Unassembled WGS sequence"/>
</dbReference>
<sequence length="97" mass="10747">MDVDADTEAESNICCECSSEQKLISSSGQNQIFFFKLHIPLNYGVVMLRNYLLLVASLSPARATLPSRRSTSAITDILCLQVEKESFLSQNSSKVLM</sequence>
<protein>
    <submittedName>
        <fullName evidence="1">Uncharacterized protein</fullName>
    </submittedName>
</protein>
<evidence type="ECO:0000313" key="1">
    <source>
        <dbReference type="EMBL" id="KAB7500727.1"/>
    </source>
</evidence>
<organism evidence="1 2">
    <name type="scientific">Armadillidium nasatum</name>
    <dbReference type="NCBI Taxonomy" id="96803"/>
    <lineage>
        <taxon>Eukaryota</taxon>
        <taxon>Metazoa</taxon>
        <taxon>Ecdysozoa</taxon>
        <taxon>Arthropoda</taxon>
        <taxon>Crustacea</taxon>
        <taxon>Multicrustacea</taxon>
        <taxon>Malacostraca</taxon>
        <taxon>Eumalacostraca</taxon>
        <taxon>Peracarida</taxon>
        <taxon>Isopoda</taxon>
        <taxon>Oniscidea</taxon>
        <taxon>Crinocheta</taxon>
        <taxon>Armadillidiidae</taxon>
        <taxon>Armadillidium</taxon>
    </lineage>
</organism>
<keyword evidence="2" id="KW-1185">Reference proteome</keyword>
<comment type="caution">
    <text evidence="1">The sequence shown here is derived from an EMBL/GenBank/DDBJ whole genome shotgun (WGS) entry which is preliminary data.</text>
</comment>
<dbReference type="EMBL" id="SEYY01012926">
    <property type="protein sequence ID" value="KAB7500727.1"/>
    <property type="molecule type" value="Genomic_DNA"/>
</dbReference>
<evidence type="ECO:0000313" key="2">
    <source>
        <dbReference type="Proteomes" id="UP000326759"/>
    </source>
</evidence>
<reference evidence="1 2" key="1">
    <citation type="journal article" date="2019" name="PLoS Biol.">
        <title>Sex chromosomes control vertical transmission of feminizing Wolbachia symbionts in an isopod.</title>
        <authorList>
            <person name="Becking T."/>
            <person name="Chebbi M.A."/>
            <person name="Giraud I."/>
            <person name="Moumen B."/>
            <person name="Laverre T."/>
            <person name="Caubet Y."/>
            <person name="Peccoud J."/>
            <person name="Gilbert C."/>
            <person name="Cordaux R."/>
        </authorList>
    </citation>
    <scope>NUCLEOTIDE SEQUENCE [LARGE SCALE GENOMIC DNA]</scope>
    <source>
        <strain evidence="1">ANa2</strain>
        <tissue evidence="1">Whole body excluding digestive tract and cuticle</tissue>
    </source>
</reference>